<comment type="caution">
    <text evidence="3">The sequence shown here is derived from an EMBL/GenBank/DDBJ whole genome shotgun (WGS) entry which is preliminary data.</text>
</comment>
<dbReference type="EMBL" id="NOXT01000114">
    <property type="protein sequence ID" value="OYQ27189.1"/>
    <property type="molecule type" value="Genomic_DNA"/>
</dbReference>
<sequence>MGVTEDGAFRIVIAGGGTAGWLTACVLAARHPQLDITLVESPDIPTIGVGEGTWPTMRETLASIGRGEAEFMAACDASFKQGSRFDGWVTGAEDDICLHPFTLPPPGNMAALLHAWASTAPARRFAEVMTAQAAACAQDLAPRQRGMPDYAGALNYGYHFDAGKFAKLLTRHATGRLGVKHVPAEIVGTIAADNGDVAALVLADGRQLAADLFIDCTGQAARLIAGHCGVAWIDRSHVSFNDRALAVQGPVAQGSPIASQTIGTAHRAGWIWDIDLPTRRGIGCVYASRFMSDDEAHAVLCAHVAAKVPGADVTALAPRRLAFATGHRARFWQGNVVAVGLSAGFIEPLEASAIVLIELSARALADALPASRAAMDIHARRFDDMFHTRWDRIVDFLKLHYVLSRQSEPYWQAQRDPASLSPRLAEDLVLWREQPPSARDFPLHDEMFPPASQHYILYGMGHALPPAPPAPAIAAAAARLAEVQARSRQLGAALPENRIYLAAGAAQAACGPHASWPIIRS</sequence>
<dbReference type="Gene3D" id="3.50.50.60">
    <property type="entry name" value="FAD/NAD(P)-binding domain"/>
    <property type="match status" value="1"/>
</dbReference>
<dbReference type="PANTHER" id="PTHR43747">
    <property type="entry name" value="FAD-BINDING PROTEIN"/>
    <property type="match status" value="1"/>
</dbReference>
<feature type="binding site" evidence="2">
    <location>
        <position position="80"/>
    </location>
    <ligand>
        <name>7-chloro-L-tryptophan</name>
        <dbReference type="ChEBI" id="CHEBI:58713"/>
    </ligand>
</feature>
<feature type="binding site" evidence="2">
    <location>
        <begin position="16"/>
        <end position="19"/>
    </location>
    <ligand>
        <name>FAD</name>
        <dbReference type="ChEBI" id="CHEBI:57692"/>
    </ligand>
</feature>
<proteinExistence type="predicted"/>
<accession>A0A255YDB0</accession>
<dbReference type="Proteomes" id="UP000216991">
    <property type="component" value="Unassembled WGS sequence"/>
</dbReference>
<dbReference type="InterPro" id="IPR033856">
    <property type="entry name" value="Trp_halogen"/>
</dbReference>
<dbReference type="GO" id="GO:0004497">
    <property type="term" value="F:monooxygenase activity"/>
    <property type="evidence" value="ECO:0007669"/>
    <property type="project" value="InterPro"/>
</dbReference>
<protein>
    <submittedName>
        <fullName evidence="3">Tryptophan halogenase</fullName>
    </submittedName>
</protein>
<dbReference type="AlphaFoldDB" id="A0A255YDB0"/>
<keyword evidence="2" id="KW-0274">FAD</keyword>
<feature type="binding site" evidence="2">
    <location>
        <position position="350"/>
    </location>
    <ligand>
        <name>FAD</name>
        <dbReference type="ChEBI" id="CHEBI:57692"/>
    </ligand>
</feature>
<dbReference type="Pfam" id="PF04820">
    <property type="entry name" value="Trp_halogenase"/>
    <property type="match status" value="1"/>
</dbReference>
<dbReference type="SUPFAM" id="SSF51905">
    <property type="entry name" value="FAD/NAD(P)-binding domain"/>
    <property type="match status" value="1"/>
</dbReference>
<dbReference type="PANTHER" id="PTHR43747:SF4">
    <property type="entry name" value="FLAVIN-DEPENDENT TRYPTOPHAN HALOGENASE"/>
    <property type="match status" value="1"/>
</dbReference>
<dbReference type="InterPro" id="IPR036188">
    <property type="entry name" value="FAD/NAD-bd_sf"/>
</dbReference>
<reference evidence="3 4" key="1">
    <citation type="submission" date="2017-07" db="EMBL/GenBank/DDBJ databases">
        <title>Sandarakinorhabdus cyanobacteriorum sp. nov., a novel bacterium isolated from cyanobacterial aggregates in a eutrophic lake.</title>
        <authorList>
            <person name="Cai H."/>
        </authorList>
    </citation>
    <scope>NUCLEOTIDE SEQUENCE [LARGE SCALE GENOMIC DNA]</scope>
    <source>
        <strain evidence="3 4">TH057</strain>
    </source>
</reference>
<evidence type="ECO:0000256" key="2">
    <source>
        <dbReference type="PIRSR" id="PIRSR011396-2"/>
    </source>
</evidence>
<feature type="binding site" evidence="2">
    <location>
        <position position="341"/>
    </location>
    <ligand>
        <name>FAD</name>
        <dbReference type="ChEBI" id="CHEBI:57692"/>
    </ligand>
</feature>
<feature type="active site" evidence="1">
    <location>
        <position position="80"/>
    </location>
</feature>
<evidence type="ECO:0000256" key="1">
    <source>
        <dbReference type="PIRSR" id="PIRSR011396-1"/>
    </source>
</evidence>
<keyword evidence="2" id="KW-0285">Flavoprotein</keyword>
<organism evidence="3 4">
    <name type="scientific">Sandarakinorhabdus cyanobacteriorum</name>
    <dbReference type="NCBI Taxonomy" id="1981098"/>
    <lineage>
        <taxon>Bacteria</taxon>
        <taxon>Pseudomonadati</taxon>
        <taxon>Pseudomonadota</taxon>
        <taxon>Alphaproteobacteria</taxon>
        <taxon>Sphingomonadales</taxon>
        <taxon>Sphingosinicellaceae</taxon>
        <taxon>Sandarakinorhabdus</taxon>
    </lineage>
</organism>
<feature type="binding site" evidence="2">
    <location>
        <position position="354"/>
    </location>
    <ligand>
        <name>FAD</name>
        <dbReference type="ChEBI" id="CHEBI:57692"/>
    </ligand>
</feature>
<dbReference type="OrthoDB" id="7387345at2"/>
<dbReference type="GO" id="GO:0000166">
    <property type="term" value="F:nucleotide binding"/>
    <property type="evidence" value="ECO:0007669"/>
    <property type="project" value="UniProtKB-KW"/>
</dbReference>
<keyword evidence="4" id="KW-1185">Reference proteome</keyword>
<dbReference type="InterPro" id="IPR050816">
    <property type="entry name" value="Flavin-dep_Halogenase_NPB"/>
</dbReference>
<evidence type="ECO:0000313" key="3">
    <source>
        <dbReference type="EMBL" id="OYQ27189.1"/>
    </source>
</evidence>
<dbReference type="InterPro" id="IPR006905">
    <property type="entry name" value="Flavin_halogenase"/>
</dbReference>
<dbReference type="PIRSF" id="PIRSF011396">
    <property type="entry name" value="Trp_halogenase"/>
    <property type="match status" value="1"/>
</dbReference>
<gene>
    <name evidence="3" type="ORF">CHU93_10610</name>
</gene>
<evidence type="ECO:0000313" key="4">
    <source>
        <dbReference type="Proteomes" id="UP000216991"/>
    </source>
</evidence>
<name>A0A255YDB0_9SPHN</name>
<keyword evidence="2" id="KW-0547">Nucleotide-binding</keyword>